<evidence type="ECO:0000256" key="3">
    <source>
        <dbReference type="ARBA" id="ARBA00022840"/>
    </source>
</evidence>
<dbReference type="PANTHER" id="PTHR11638">
    <property type="entry name" value="ATP-DEPENDENT CLP PROTEASE"/>
    <property type="match status" value="1"/>
</dbReference>
<dbReference type="InterPro" id="IPR036628">
    <property type="entry name" value="Clp_N_dom_sf"/>
</dbReference>
<dbReference type="EMBL" id="UOEU01000447">
    <property type="protein sequence ID" value="VAW33404.1"/>
    <property type="molecule type" value="Genomic_DNA"/>
</dbReference>
<dbReference type="PANTHER" id="PTHR11638:SF18">
    <property type="entry name" value="HEAT SHOCK PROTEIN 104"/>
    <property type="match status" value="1"/>
</dbReference>
<dbReference type="AlphaFoldDB" id="A0A3B0VP54"/>
<dbReference type="Pfam" id="PF10431">
    <property type="entry name" value="ClpB_D2-small"/>
    <property type="match status" value="1"/>
</dbReference>
<evidence type="ECO:0000256" key="2">
    <source>
        <dbReference type="ARBA" id="ARBA00022741"/>
    </source>
</evidence>
<feature type="domain" description="Clp ATPase C-terminal" evidence="6">
    <location>
        <begin position="650"/>
        <end position="744"/>
    </location>
</feature>
<dbReference type="SUPFAM" id="SSF52540">
    <property type="entry name" value="P-loop containing nucleoside triphosphate hydrolases"/>
    <property type="match status" value="2"/>
</dbReference>
<dbReference type="SMART" id="SM01086">
    <property type="entry name" value="ClpB_D2-small"/>
    <property type="match status" value="1"/>
</dbReference>
<dbReference type="Gene3D" id="3.40.50.300">
    <property type="entry name" value="P-loop containing nucleotide triphosphate hydrolases"/>
    <property type="match status" value="2"/>
</dbReference>
<dbReference type="InterPro" id="IPR003593">
    <property type="entry name" value="AAA+_ATPase"/>
</dbReference>
<dbReference type="InterPro" id="IPR003959">
    <property type="entry name" value="ATPase_AAA_core"/>
</dbReference>
<dbReference type="GO" id="GO:0016887">
    <property type="term" value="F:ATP hydrolysis activity"/>
    <property type="evidence" value="ECO:0007669"/>
    <property type="project" value="InterPro"/>
</dbReference>
<sequence>MVARCTIPIMSNLNPNIPTSELAGLMTTAAEKMKSYQLKLLTPHLLLRTFLDEPKSVAFQILQQLQKQRGFDLDDLTRRVEMMAHSNKGRNAKFYFTDDFGKDIALDEEMLVVVDEGLTMAQARDELKAGSGHLLAAMAQHPVTTSAVLQRVGVNPTAVLTLLNDVGRDGTPIIHDFVAEAKAGRATVVFERQELLRDLVSLIGLAQNRHVMLVGPEGAGKRTLGQSLAQYLAEGTGLNDLRSLVQISETALLENPLAAVRAGMRRASGGILLIPDIQRFFADRLRAPFPAQVNREVQKALLGNEQIIIGTTTPGDYQLLSQNSLIRQNSQRLNVPPTTVKETISVIHAHQERLKSEYEVVVKLDALETAAQIASQYMKNIALPAAAIQLAEQSCALVRIAFANPEMAQKDVSRDNILDGEDVMLAAAQITNIPVSKLNEDERGKYANMVGHLHKRIIGQETAVLAVSRAVKTARVGLRDPKRPIGSFLFLGPSGVGKSELAKALAEFMFGAEEAMLVLDMSEFQEEASVNKLIGAPPGYVGFKGGGQLTNFVRERPYTVVLFDEVEKAHQRVFDVLLQVMEEGRLTDSQGRQATFSETVVIMTSNLGSRHMLVPTIGEVEKELVMGEVHRFFRPEFLNRLDDVILFHQLSGDQLGFILDLMLKKEFKLAARQNIDLKLTDAAKQWLLAKNDQPQYGARPLRRIIARFLREPLANFLLSQSGGEGETAVTIDADLDNPEAELIFTMK</sequence>
<evidence type="ECO:0000256" key="1">
    <source>
        <dbReference type="ARBA" id="ARBA00022737"/>
    </source>
</evidence>
<dbReference type="GO" id="GO:0034605">
    <property type="term" value="P:cellular response to heat"/>
    <property type="evidence" value="ECO:0007669"/>
    <property type="project" value="TreeGrafter"/>
</dbReference>
<dbReference type="InterPro" id="IPR019489">
    <property type="entry name" value="Clp_ATPase_C"/>
</dbReference>
<dbReference type="PRINTS" id="PR00300">
    <property type="entry name" value="CLPPROTEASEA"/>
</dbReference>
<organism evidence="7">
    <name type="scientific">hydrothermal vent metagenome</name>
    <dbReference type="NCBI Taxonomy" id="652676"/>
    <lineage>
        <taxon>unclassified sequences</taxon>
        <taxon>metagenomes</taxon>
        <taxon>ecological metagenomes</taxon>
    </lineage>
</organism>
<dbReference type="SMART" id="SM00382">
    <property type="entry name" value="AAA"/>
    <property type="match status" value="2"/>
</dbReference>
<accession>A0A3B0VP54</accession>
<keyword evidence="1" id="KW-0677">Repeat</keyword>
<dbReference type="SUPFAM" id="SSF81923">
    <property type="entry name" value="Double Clp-N motif"/>
    <property type="match status" value="1"/>
</dbReference>
<evidence type="ECO:0000259" key="6">
    <source>
        <dbReference type="SMART" id="SM01086"/>
    </source>
</evidence>
<dbReference type="Gene3D" id="1.10.8.60">
    <property type="match status" value="2"/>
</dbReference>
<dbReference type="CDD" id="cd00009">
    <property type="entry name" value="AAA"/>
    <property type="match status" value="1"/>
</dbReference>
<dbReference type="Gene3D" id="1.10.1780.10">
    <property type="entry name" value="Clp, N-terminal domain"/>
    <property type="match status" value="1"/>
</dbReference>
<dbReference type="InterPro" id="IPR001270">
    <property type="entry name" value="ClpA/B"/>
</dbReference>
<gene>
    <name evidence="7" type="ORF">MNBD_CHLOROFLEXI01-592</name>
</gene>
<evidence type="ECO:0000313" key="7">
    <source>
        <dbReference type="EMBL" id="VAW33404.1"/>
    </source>
</evidence>
<dbReference type="Pfam" id="PF17871">
    <property type="entry name" value="AAA_lid_9"/>
    <property type="match status" value="1"/>
</dbReference>
<reference evidence="7" key="1">
    <citation type="submission" date="2018-06" db="EMBL/GenBank/DDBJ databases">
        <authorList>
            <person name="Zhirakovskaya E."/>
        </authorList>
    </citation>
    <scope>NUCLEOTIDE SEQUENCE</scope>
</reference>
<keyword evidence="4" id="KW-0143">Chaperone</keyword>
<dbReference type="FunFam" id="3.40.50.300:FF:000025">
    <property type="entry name" value="ATP-dependent Clp protease subunit"/>
    <property type="match status" value="1"/>
</dbReference>
<dbReference type="InterPro" id="IPR027417">
    <property type="entry name" value="P-loop_NTPase"/>
</dbReference>
<dbReference type="CDD" id="cd19499">
    <property type="entry name" value="RecA-like_ClpB_Hsp104-like"/>
    <property type="match status" value="1"/>
</dbReference>
<name>A0A3B0VP54_9ZZZZ</name>
<proteinExistence type="predicted"/>
<protein>
    <submittedName>
        <fullName evidence="7">ClpB protein</fullName>
    </submittedName>
</protein>
<dbReference type="Pfam" id="PF07724">
    <property type="entry name" value="AAA_2"/>
    <property type="match status" value="1"/>
</dbReference>
<evidence type="ECO:0000256" key="4">
    <source>
        <dbReference type="ARBA" id="ARBA00023186"/>
    </source>
</evidence>
<dbReference type="GO" id="GO:0005524">
    <property type="term" value="F:ATP binding"/>
    <property type="evidence" value="ECO:0007669"/>
    <property type="project" value="UniProtKB-KW"/>
</dbReference>
<keyword evidence="3" id="KW-0067">ATP-binding</keyword>
<feature type="domain" description="AAA+ ATPase" evidence="5">
    <location>
        <begin position="484"/>
        <end position="642"/>
    </location>
</feature>
<keyword evidence="2" id="KW-0547">Nucleotide-binding</keyword>
<feature type="domain" description="AAA+ ATPase" evidence="5">
    <location>
        <begin position="207"/>
        <end position="337"/>
    </location>
</feature>
<dbReference type="GO" id="GO:0005737">
    <property type="term" value="C:cytoplasm"/>
    <property type="evidence" value="ECO:0007669"/>
    <property type="project" value="TreeGrafter"/>
</dbReference>
<evidence type="ECO:0000259" key="5">
    <source>
        <dbReference type="SMART" id="SM00382"/>
    </source>
</evidence>
<dbReference type="InterPro" id="IPR041546">
    <property type="entry name" value="ClpA/ClpB_AAA_lid"/>
</dbReference>
<dbReference type="InterPro" id="IPR050130">
    <property type="entry name" value="ClpA_ClpB"/>
</dbReference>